<gene>
    <name evidence="2" type="ORF">UFOVP1475_28</name>
</gene>
<proteinExistence type="predicted"/>
<evidence type="ECO:0000313" key="2">
    <source>
        <dbReference type="EMBL" id="CAB4215556.1"/>
    </source>
</evidence>
<accession>A0A6J5SLT0</accession>
<protein>
    <submittedName>
        <fullName evidence="2">Portal_PBSX, phage portal protein, PBSX family</fullName>
    </submittedName>
</protein>
<organism evidence="2">
    <name type="scientific">uncultured Caudovirales phage</name>
    <dbReference type="NCBI Taxonomy" id="2100421"/>
    <lineage>
        <taxon>Viruses</taxon>
        <taxon>Duplodnaviria</taxon>
        <taxon>Heunggongvirae</taxon>
        <taxon>Uroviricota</taxon>
        <taxon>Caudoviricetes</taxon>
        <taxon>Peduoviridae</taxon>
        <taxon>Maltschvirus</taxon>
        <taxon>Maltschvirus maltsch</taxon>
    </lineage>
</organism>
<feature type="region of interest" description="Disordered" evidence="1">
    <location>
        <begin position="381"/>
        <end position="440"/>
    </location>
</feature>
<feature type="compositionally biased region" description="Polar residues" evidence="1">
    <location>
        <begin position="418"/>
        <end position="430"/>
    </location>
</feature>
<feature type="compositionally biased region" description="Polar residues" evidence="1">
    <location>
        <begin position="387"/>
        <end position="403"/>
    </location>
</feature>
<evidence type="ECO:0000256" key="1">
    <source>
        <dbReference type="SAM" id="MobiDB-lite"/>
    </source>
</evidence>
<reference evidence="2" key="1">
    <citation type="submission" date="2020-05" db="EMBL/GenBank/DDBJ databases">
        <authorList>
            <person name="Chiriac C."/>
            <person name="Salcher M."/>
            <person name="Ghai R."/>
            <person name="Kavagutti S V."/>
        </authorList>
    </citation>
    <scope>NUCLEOTIDE SEQUENCE</scope>
</reference>
<feature type="compositionally biased region" description="Basic and acidic residues" evidence="1">
    <location>
        <begin position="431"/>
        <end position="440"/>
    </location>
</feature>
<name>A0A6J5SLT0_9CAUD</name>
<sequence length="440" mass="50050">MKQNQNFSIVNVNNNQLPIINEDTKTRYNWIPFGVWGHDDFFDAVTTAWNVSTTNAACVEGIADLVFGKGLYSKNKTNNDLIQKLIPQEETKRVAFDLKLYGNAAYQVYWNDDHTQIKKMYHVPVQYLRAEKIYNNPKIQNYFYCTDWNDARKIKDKKKLAAFGTSNNNCEILWIKNYTPGLYYYSLPDWIAAMQFCISEGEISNLHFNNITNGFLPAVMINFNNGIPAPEERETIEDLVQAKFTGTDNAGRFMLSFNDDVTNKPTIDVIDISNLHEKYEYVADYTQDRILVAHRVTSPLLFGIRTANNGFSSQSEEMKTAFSIMQTMTISPFQNLILNTLDMALTEGGYEDMELYFEQLTPLVILAQTADETGKSIGQVEDETNKSMENPATQDNPGDQTNVDDAPQTKPAPAKPGQTVNETISMSSPNFKKEYEITKQ</sequence>
<dbReference type="EMBL" id="LR797423">
    <property type="protein sequence ID" value="CAB4215556.1"/>
    <property type="molecule type" value="Genomic_DNA"/>
</dbReference>